<keyword evidence="6" id="KW-0378">Hydrolase</keyword>
<name>A0ABD3K2T4_EUCGL</name>
<dbReference type="PANTHER" id="PTHR22930">
    <property type="match status" value="1"/>
</dbReference>
<feature type="domain" description="DUF8040" evidence="9">
    <location>
        <begin position="44"/>
        <end position="139"/>
    </location>
</feature>
<sequence length="382" mass="44041">MDDSHSRENHEQEENELWDLILVTRAAILYQATNLCKQPCMTLTYTGYVWLKELIGEDANPIRCYNMFRMHKIVFDNLTHDLVTRYGLQGSRNTDVREMVGMFLHILGHGIGNRLAQEHFQRSGETISRHFNLVLDKVCDMGKDLIQPTNPQYRKDCIGAIDGTHIPAVVPKYDQIHFIGRKGTTTQNVLGICKFNMEFVYVWAGWEGQAHDTRIFYEAIGRRDANFPHPPPGKYYLVDAGYPNPTGYLEPYKEVRYHLPKFQEGPSPTGYQEVFNRAHSSLRSTIERAFGVLKQKWRILTHMPSYPYEKQVQIVVAAMTLHNYIRRNNVTDTDFEQAELDPDYGYSVDHDDANEGVGASNLYTYPDMAFLCDEIAISLQSR</sequence>
<evidence type="ECO:0000259" key="8">
    <source>
        <dbReference type="Pfam" id="PF13359"/>
    </source>
</evidence>
<dbReference type="Pfam" id="PF13359">
    <property type="entry name" value="DDE_Tnp_4"/>
    <property type="match status" value="1"/>
</dbReference>
<keyword evidence="7" id="KW-0539">Nucleus</keyword>
<dbReference type="AlphaFoldDB" id="A0ABD3K2T4"/>
<dbReference type="InterPro" id="IPR058353">
    <property type="entry name" value="DUF8040"/>
</dbReference>
<evidence type="ECO:0000256" key="7">
    <source>
        <dbReference type="ARBA" id="ARBA00023242"/>
    </source>
</evidence>
<protein>
    <recommendedName>
        <fullName evidence="12">DDE Tnp4 domain-containing protein</fullName>
    </recommendedName>
</protein>
<evidence type="ECO:0000259" key="9">
    <source>
        <dbReference type="Pfam" id="PF26138"/>
    </source>
</evidence>
<comment type="subcellular location">
    <subcellularLocation>
        <location evidence="2">Nucleus</location>
    </subcellularLocation>
</comment>
<comment type="cofactor">
    <cofactor evidence="1">
        <name>a divalent metal cation</name>
        <dbReference type="ChEBI" id="CHEBI:60240"/>
    </cofactor>
</comment>
<evidence type="ECO:0000256" key="1">
    <source>
        <dbReference type="ARBA" id="ARBA00001968"/>
    </source>
</evidence>
<evidence type="ECO:0000256" key="4">
    <source>
        <dbReference type="ARBA" id="ARBA00022722"/>
    </source>
</evidence>
<evidence type="ECO:0000313" key="10">
    <source>
        <dbReference type="EMBL" id="KAL3734008.1"/>
    </source>
</evidence>
<keyword evidence="5" id="KW-0479">Metal-binding</keyword>
<gene>
    <name evidence="10" type="ORF">ACJRO7_023371</name>
</gene>
<feature type="domain" description="DDE Tnp4" evidence="8">
    <location>
        <begin position="161"/>
        <end position="323"/>
    </location>
</feature>
<evidence type="ECO:0000256" key="5">
    <source>
        <dbReference type="ARBA" id="ARBA00022723"/>
    </source>
</evidence>
<dbReference type="InterPro" id="IPR027806">
    <property type="entry name" value="HARBI1_dom"/>
</dbReference>
<evidence type="ECO:0008006" key="12">
    <source>
        <dbReference type="Google" id="ProtNLM"/>
    </source>
</evidence>
<dbReference type="GO" id="GO:0004518">
    <property type="term" value="F:nuclease activity"/>
    <property type="evidence" value="ECO:0007669"/>
    <property type="project" value="UniProtKB-KW"/>
</dbReference>
<dbReference type="Pfam" id="PF26138">
    <property type="entry name" value="DUF8040"/>
    <property type="match status" value="1"/>
</dbReference>
<accession>A0ABD3K2T4</accession>
<dbReference type="InterPro" id="IPR045249">
    <property type="entry name" value="HARBI1-like"/>
</dbReference>
<dbReference type="PANTHER" id="PTHR22930:SF221">
    <property type="entry name" value="NUCLEASE HARBI1"/>
    <property type="match status" value="1"/>
</dbReference>
<dbReference type="GO" id="GO:0046872">
    <property type="term" value="F:metal ion binding"/>
    <property type="evidence" value="ECO:0007669"/>
    <property type="project" value="UniProtKB-KW"/>
</dbReference>
<evidence type="ECO:0000256" key="6">
    <source>
        <dbReference type="ARBA" id="ARBA00022801"/>
    </source>
</evidence>
<comment type="similarity">
    <text evidence="3">Belongs to the HARBI1 family.</text>
</comment>
<dbReference type="GO" id="GO:0016787">
    <property type="term" value="F:hydrolase activity"/>
    <property type="evidence" value="ECO:0007669"/>
    <property type="project" value="UniProtKB-KW"/>
</dbReference>
<proteinExistence type="inferred from homology"/>
<dbReference type="EMBL" id="JBJKBG010000006">
    <property type="protein sequence ID" value="KAL3734008.1"/>
    <property type="molecule type" value="Genomic_DNA"/>
</dbReference>
<keyword evidence="11" id="KW-1185">Reference proteome</keyword>
<evidence type="ECO:0000256" key="3">
    <source>
        <dbReference type="ARBA" id="ARBA00006958"/>
    </source>
</evidence>
<keyword evidence="4" id="KW-0540">Nuclease</keyword>
<reference evidence="10 11" key="1">
    <citation type="submission" date="2024-11" db="EMBL/GenBank/DDBJ databases">
        <title>Chromosome-level genome assembly of Eucalyptus globulus Labill. provides insights into its genome evolution.</title>
        <authorList>
            <person name="Li X."/>
        </authorList>
    </citation>
    <scope>NUCLEOTIDE SEQUENCE [LARGE SCALE GENOMIC DNA]</scope>
    <source>
        <strain evidence="10">CL2024</strain>
        <tissue evidence="10">Fresh tender leaves</tissue>
    </source>
</reference>
<dbReference type="GO" id="GO:0005634">
    <property type="term" value="C:nucleus"/>
    <property type="evidence" value="ECO:0007669"/>
    <property type="project" value="UniProtKB-SubCell"/>
</dbReference>
<dbReference type="Proteomes" id="UP001634007">
    <property type="component" value="Unassembled WGS sequence"/>
</dbReference>
<evidence type="ECO:0000313" key="11">
    <source>
        <dbReference type="Proteomes" id="UP001634007"/>
    </source>
</evidence>
<evidence type="ECO:0000256" key="2">
    <source>
        <dbReference type="ARBA" id="ARBA00004123"/>
    </source>
</evidence>
<organism evidence="10 11">
    <name type="scientific">Eucalyptus globulus</name>
    <name type="common">Tasmanian blue gum</name>
    <dbReference type="NCBI Taxonomy" id="34317"/>
    <lineage>
        <taxon>Eukaryota</taxon>
        <taxon>Viridiplantae</taxon>
        <taxon>Streptophyta</taxon>
        <taxon>Embryophyta</taxon>
        <taxon>Tracheophyta</taxon>
        <taxon>Spermatophyta</taxon>
        <taxon>Magnoliopsida</taxon>
        <taxon>eudicotyledons</taxon>
        <taxon>Gunneridae</taxon>
        <taxon>Pentapetalae</taxon>
        <taxon>rosids</taxon>
        <taxon>malvids</taxon>
        <taxon>Myrtales</taxon>
        <taxon>Myrtaceae</taxon>
        <taxon>Myrtoideae</taxon>
        <taxon>Eucalypteae</taxon>
        <taxon>Eucalyptus</taxon>
    </lineage>
</organism>
<comment type="caution">
    <text evidence="10">The sequence shown here is derived from an EMBL/GenBank/DDBJ whole genome shotgun (WGS) entry which is preliminary data.</text>
</comment>